<sequence>MNLRERPIHLLLIDDDPADRLMAVLALEQQDEAYQLSLASSSAEVLAAFQGPKERWPELVLLDLALPGTSGLQLLAQLRRVMSPWTVSVVMLTHSELDADIQQAYDDQVSAYLVKPRHLATFSAHLEALLRFWRHAVLINRVV</sequence>
<keyword evidence="4" id="KW-1185">Reference proteome</keyword>
<dbReference type="Gene3D" id="3.40.50.2300">
    <property type="match status" value="1"/>
</dbReference>
<dbReference type="PANTHER" id="PTHR44520:SF2">
    <property type="entry name" value="RESPONSE REGULATOR RCP1"/>
    <property type="match status" value="1"/>
</dbReference>
<dbReference type="InterPro" id="IPR011006">
    <property type="entry name" value="CheY-like_superfamily"/>
</dbReference>
<dbReference type="Pfam" id="PF00072">
    <property type="entry name" value="Response_reg"/>
    <property type="match status" value="1"/>
</dbReference>
<name>A0A918FHM5_9DEIO</name>
<dbReference type="InterPro" id="IPR052893">
    <property type="entry name" value="TCS_response_regulator"/>
</dbReference>
<feature type="domain" description="Response regulatory" evidence="2">
    <location>
        <begin position="9"/>
        <end position="130"/>
    </location>
</feature>
<evidence type="ECO:0000256" key="1">
    <source>
        <dbReference type="PROSITE-ProRule" id="PRU00169"/>
    </source>
</evidence>
<organism evidence="3 4">
    <name type="scientific">Deinococcus ruber</name>
    <dbReference type="NCBI Taxonomy" id="1848197"/>
    <lineage>
        <taxon>Bacteria</taxon>
        <taxon>Thermotogati</taxon>
        <taxon>Deinococcota</taxon>
        <taxon>Deinococci</taxon>
        <taxon>Deinococcales</taxon>
        <taxon>Deinococcaceae</taxon>
        <taxon>Deinococcus</taxon>
    </lineage>
</organism>
<keyword evidence="1" id="KW-0597">Phosphoprotein</keyword>
<dbReference type="EMBL" id="BMQL01000085">
    <property type="protein sequence ID" value="GGR38362.1"/>
    <property type="molecule type" value="Genomic_DNA"/>
</dbReference>
<dbReference type="InterPro" id="IPR001789">
    <property type="entry name" value="Sig_transdc_resp-reg_receiver"/>
</dbReference>
<evidence type="ECO:0000313" key="3">
    <source>
        <dbReference type="EMBL" id="GGR38362.1"/>
    </source>
</evidence>
<comment type="caution">
    <text evidence="3">The sequence shown here is derived from an EMBL/GenBank/DDBJ whole genome shotgun (WGS) entry which is preliminary data.</text>
</comment>
<evidence type="ECO:0000259" key="2">
    <source>
        <dbReference type="PROSITE" id="PS50110"/>
    </source>
</evidence>
<feature type="modified residue" description="4-aspartylphosphate" evidence="1">
    <location>
        <position position="63"/>
    </location>
</feature>
<dbReference type="GO" id="GO:0000160">
    <property type="term" value="P:phosphorelay signal transduction system"/>
    <property type="evidence" value="ECO:0007669"/>
    <property type="project" value="InterPro"/>
</dbReference>
<accession>A0A918FHM5</accession>
<reference evidence="3" key="2">
    <citation type="submission" date="2020-09" db="EMBL/GenBank/DDBJ databases">
        <authorList>
            <person name="Sun Q."/>
            <person name="Ohkuma M."/>
        </authorList>
    </citation>
    <scope>NUCLEOTIDE SEQUENCE</scope>
    <source>
        <strain evidence="3">JCM 31311</strain>
    </source>
</reference>
<dbReference type="PANTHER" id="PTHR44520">
    <property type="entry name" value="RESPONSE REGULATOR RCP1-RELATED"/>
    <property type="match status" value="1"/>
</dbReference>
<dbReference type="PROSITE" id="PS50110">
    <property type="entry name" value="RESPONSE_REGULATORY"/>
    <property type="match status" value="1"/>
</dbReference>
<proteinExistence type="predicted"/>
<dbReference type="SMART" id="SM00448">
    <property type="entry name" value="REC"/>
    <property type="match status" value="1"/>
</dbReference>
<gene>
    <name evidence="3" type="ORF">GCM10008957_54410</name>
</gene>
<dbReference type="RefSeq" id="WP_189093671.1">
    <property type="nucleotide sequence ID" value="NZ_BMQL01000085.1"/>
</dbReference>
<dbReference type="AlphaFoldDB" id="A0A918FHM5"/>
<dbReference type="SUPFAM" id="SSF52172">
    <property type="entry name" value="CheY-like"/>
    <property type="match status" value="1"/>
</dbReference>
<dbReference type="Proteomes" id="UP000603865">
    <property type="component" value="Unassembled WGS sequence"/>
</dbReference>
<protein>
    <submittedName>
        <fullName evidence="3">Response regulator</fullName>
    </submittedName>
</protein>
<reference evidence="3" key="1">
    <citation type="journal article" date="2014" name="Int. J. Syst. Evol. Microbiol.">
        <title>Complete genome sequence of Corynebacterium casei LMG S-19264T (=DSM 44701T), isolated from a smear-ripened cheese.</title>
        <authorList>
            <consortium name="US DOE Joint Genome Institute (JGI-PGF)"/>
            <person name="Walter F."/>
            <person name="Albersmeier A."/>
            <person name="Kalinowski J."/>
            <person name="Ruckert C."/>
        </authorList>
    </citation>
    <scope>NUCLEOTIDE SEQUENCE</scope>
    <source>
        <strain evidence="3">JCM 31311</strain>
    </source>
</reference>
<evidence type="ECO:0000313" key="4">
    <source>
        <dbReference type="Proteomes" id="UP000603865"/>
    </source>
</evidence>